<feature type="compositionally biased region" description="Polar residues" evidence="7">
    <location>
        <begin position="1"/>
        <end position="12"/>
    </location>
</feature>
<dbReference type="PIRSF" id="PIRSF017246">
    <property type="entry name" value="TFIID_TAF10"/>
    <property type="match status" value="1"/>
</dbReference>
<keyword evidence="3 6" id="KW-0804">Transcription</keyword>
<evidence type="ECO:0000256" key="3">
    <source>
        <dbReference type="ARBA" id="ARBA00023163"/>
    </source>
</evidence>
<dbReference type="InterPro" id="IPR003923">
    <property type="entry name" value="TAF10"/>
</dbReference>
<dbReference type="EMBL" id="CP090895">
    <property type="protein sequence ID" value="ULT86513.1"/>
    <property type="molecule type" value="Genomic_DNA"/>
</dbReference>
<evidence type="ECO:0000256" key="2">
    <source>
        <dbReference type="ARBA" id="ARBA00023015"/>
    </source>
</evidence>
<name>A0AAE9F016_CAEBR</name>
<reference evidence="8 10" key="1">
    <citation type="submission" date="2022-02" db="EMBL/GenBank/DDBJ databases">
        <title>Chromosome-level reference genomes for two strains of Caenorhabditis briggsae: an improved platform for comparative genomics.</title>
        <authorList>
            <person name="Stevens L."/>
            <person name="Andersen E.C."/>
        </authorList>
    </citation>
    <scope>NUCLEOTIDE SEQUENCE [LARGE SCALE GENOMIC DNA]</scope>
    <source>
        <strain evidence="8">QX1410_ONT</strain>
        <tissue evidence="8">Whole-organism</tissue>
    </source>
</reference>
<dbReference type="GO" id="GO:0006352">
    <property type="term" value="P:DNA-templated transcription initiation"/>
    <property type="evidence" value="ECO:0007669"/>
    <property type="project" value="InterPro"/>
</dbReference>
<evidence type="ECO:0000313" key="9">
    <source>
        <dbReference type="EMBL" id="UMM32261.1"/>
    </source>
</evidence>
<feature type="region of interest" description="Disordered" evidence="7">
    <location>
        <begin position="1"/>
        <end position="32"/>
    </location>
</feature>
<comment type="subcellular location">
    <subcellularLocation>
        <location evidence="1 6">Nucleus</location>
    </subcellularLocation>
</comment>
<keyword evidence="4 6" id="KW-0539">Nucleus</keyword>
<dbReference type="GO" id="GO:0005634">
    <property type="term" value="C:nucleus"/>
    <property type="evidence" value="ECO:0007669"/>
    <property type="project" value="UniProtKB-SubCell"/>
</dbReference>
<comment type="function">
    <text evidence="6">The TFIID basal transcription factor complex plays a major role in the initiation of RNA polymerase II (Pol II)-dependent transcription.</text>
</comment>
<dbReference type="GO" id="GO:0009792">
    <property type="term" value="P:embryo development ending in birth or egg hatching"/>
    <property type="evidence" value="ECO:0007669"/>
    <property type="project" value="EnsemblMetazoa"/>
</dbReference>
<protein>
    <recommendedName>
        <fullName evidence="6">Transcription initiation factor TFIID subunit 10</fullName>
    </recommendedName>
</protein>
<dbReference type="EMBL" id="CP092624">
    <property type="protein sequence ID" value="UMM32261.1"/>
    <property type="molecule type" value="Genomic_DNA"/>
</dbReference>
<dbReference type="GO" id="GO:0009794">
    <property type="term" value="P:regulation of mitotic cell cycle, embryonic"/>
    <property type="evidence" value="ECO:0007669"/>
    <property type="project" value="EnsemblMetazoa"/>
</dbReference>
<dbReference type="Pfam" id="PF03540">
    <property type="entry name" value="TAF10"/>
    <property type="match status" value="1"/>
</dbReference>
<gene>
    <name evidence="8" type="ORF">L3Y34_006307</name>
    <name evidence="9" type="ORF">L5515_006125</name>
</gene>
<evidence type="ECO:0000313" key="8">
    <source>
        <dbReference type="EMBL" id="ULT86513.1"/>
    </source>
</evidence>
<evidence type="ECO:0000313" key="11">
    <source>
        <dbReference type="Proteomes" id="UP000829354"/>
    </source>
</evidence>
<evidence type="ECO:0000256" key="1">
    <source>
        <dbReference type="ARBA" id="ARBA00004123"/>
    </source>
</evidence>
<evidence type="ECO:0000256" key="6">
    <source>
        <dbReference type="PIRNR" id="PIRNR017246"/>
    </source>
</evidence>
<evidence type="ECO:0000256" key="4">
    <source>
        <dbReference type="ARBA" id="ARBA00023242"/>
    </source>
</evidence>
<organism evidence="9 11">
    <name type="scientific">Caenorhabditis briggsae</name>
    <dbReference type="NCBI Taxonomy" id="6238"/>
    <lineage>
        <taxon>Eukaryota</taxon>
        <taxon>Metazoa</taxon>
        <taxon>Ecdysozoa</taxon>
        <taxon>Nematoda</taxon>
        <taxon>Chromadorea</taxon>
        <taxon>Rhabditida</taxon>
        <taxon>Rhabditina</taxon>
        <taxon>Rhabditomorpha</taxon>
        <taxon>Rhabditoidea</taxon>
        <taxon>Rhabditidae</taxon>
        <taxon>Peloderinae</taxon>
        <taxon>Caenorhabditis</taxon>
    </lineage>
</organism>
<keyword evidence="2 6" id="KW-0805">Transcription regulation</keyword>
<proteinExistence type="inferred from homology"/>
<dbReference type="PANTHER" id="PTHR21242:SF0">
    <property type="entry name" value="TRANSCRIPTION INITIATION FACTOR TFIID SUBUNIT 10"/>
    <property type="match status" value="1"/>
</dbReference>
<reference evidence="9 11" key="2">
    <citation type="submission" date="2022-04" db="EMBL/GenBank/DDBJ databases">
        <title>Chromosome-level reference genomes for two strains of Caenorhabditis briggsae: an improved platform for comparative genomics.</title>
        <authorList>
            <person name="Stevens L."/>
            <person name="Andersen E."/>
        </authorList>
    </citation>
    <scope>NUCLEOTIDE SEQUENCE [LARGE SCALE GENOMIC DNA]</scope>
    <source>
        <strain evidence="9">VX34</strain>
        <tissue evidence="9">Whole-organism</tissue>
    </source>
</reference>
<evidence type="ECO:0000256" key="7">
    <source>
        <dbReference type="SAM" id="MobiDB-lite"/>
    </source>
</evidence>
<dbReference type="PRINTS" id="PR01443">
    <property type="entry name" value="TFIID30KDSUB"/>
</dbReference>
<evidence type="ECO:0000256" key="5">
    <source>
        <dbReference type="ARBA" id="ARBA00025730"/>
    </source>
</evidence>
<feature type="compositionally biased region" description="Pro residues" evidence="7">
    <location>
        <begin position="15"/>
        <end position="24"/>
    </location>
</feature>
<sequence>MDQQEGTSTSDSAAMPPPALPQRPPSHAYSSLEPSVQTIRSTLHRPLSASQQQFVTKTVESVEKDMNQDETREFINQLGEYPPTIPDSVTMHFLKSAGVEGTDPRVVRLIALAAQKHVSDIVLDAMTTARMKGLGQMKKGTKDAKYTLTEELLDEILKEYGHDNTRPPYHN</sequence>
<evidence type="ECO:0000313" key="10">
    <source>
        <dbReference type="Proteomes" id="UP000827892"/>
    </source>
</evidence>
<dbReference type="Proteomes" id="UP000829354">
    <property type="component" value="Chromosome V"/>
</dbReference>
<dbReference type="KEGG" id="cbr:CBG_08794"/>
<dbReference type="OMA" id="DDTHEFI"/>
<dbReference type="GO" id="GO:0045944">
    <property type="term" value="P:positive regulation of transcription by RNA polymerase II"/>
    <property type="evidence" value="ECO:0007669"/>
    <property type="project" value="EnsemblMetazoa"/>
</dbReference>
<dbReference type="CDD" id="cd07982">
    <property type="entry name" value="HFD_TAF10"/>
    <property type="match status" value="1"/>
</dbReference>
<accession>A0AAE9F016</accession>
<dbReference type="PANTHER" id="PTHR21242">
    <property type="entry name" value="TRANSCRIPTION INITIATION FACTOR TFIID SUBUNIT 10"/>
    <property type="match status" value="1"/>
</dbReference>
<keyword evidence="11" id="KW-1185">Reference proteome</keyword>
<dbReference type="Proteomes" id="UP000827892">
    <property type="component" value="Chromosome V"/>
</dbReference>
<comment type="similarity">
    <text evidence="5 6">Belongs to the TAF10 family.</text>
</comment>
<dbReference type="AlphaFoldDB" id="A0AAE9F016"/>